<dbReference type="EMBL" id="RWJN01000061">
    <property type="protein sequence ID" value="TCD68623.1"/>
    <property type="molecule type" value="Genomic_DNA"/>
</dbReference>
<evidence type="ECO:0000313" key="2">
    <source>
        <dbReference type="EMBL" id="TCD68623.1"/>
    </source>
</evidence>
<dbReference type="STRING" id="92696.A0A4R0RNH8"/>
<proteinExistence type="predicted"/>
<evidence type="ECO:0000313" key="3">
    <source>
        <dbReference type="Proteomes" id="UP000292702"/>
    </source>
</evidence>
<name>A0A4R0RNH8_9APHY</name>
<reference evidence="2 3" key="1">
    <citation type="submission" date="2018-11" db="EMBL/GenBank/DDBJ databases">
        <title>Genome assembly of Steccherinum ochraceum LE-BIN_3174, the white-rot fungus of the Steccherinaceae family (The Residual Polyporoid clade, Polyporales, Basidiomycota).</title>
        <authorList>
            <person name="Fedorova T.V."/>
            <person name="Glazunova O.A."/>
            <person name="Landesman E.O."/>
            <person name="Moiseenko K.V."/>
            <person name="Psurtseva N.V."/>
            <person name="Savinova O.S."/>
            <person name="Shakhova N.V."/>
            <person name="Tyazhelova T.V."/>
            <person name="Vasina D.V."/>
        </authorList>
    </citation>
    <scope>NUCLEOTIDE SEQUENCE [LARGE SCALE GENOMIC DNA]</scope>
    <source>
        <strain evidence="2 3">LE-BIN_3174</strain>
    </source>
</reference>
<keyword evidence="3" id="KW-1185">Reference proteome</keyword>
<feature type="region of interest" description="Disordered" evidence="1">
    <location>
        <begin position="306"/>
        <end position="338"/>
    </location>
</feature>
<accession>A0A4R0RNH8</accession>
<organism evidence="2 3">
    <name type="scientific">Steccherinum ochraceum</name>
    <dbReference type="NCBI Taxonomy" id="92696"/>
    <lineage>
        <taxon>Eukaryota</taxon>
        <taxon>Fungi</taxon>
        <taxon>Dikarya</taxon>
        <taxon>Basidiomycota</taxon>
        <taxon>Agaricomycotina</taxon>
        <taxon>Agaricomycetes</taxon>
        <taxon>Polyporales</taxon>
        <taxon>Steccherinaceae</taxon>
        <taxon>Steccherinum</taxon>
    </lineage>
</organism>
<dbReference type="Proteomes" id="UP000292702">
    <property type="component" value="Unassembled WGS sequence"/>
</dbReference>
<comment type="caution">
    <text evidence="2">The sequence shown here is derived from an EMBL/GenBank/DDBJ whole genome shotgun (WGS) entry which is preliminary data.</text>
</comment>
<feature type="compositionally biased region" description="Acidic residues" evidence="1">
    <location>
        <begin position="309"/>
        <end position="338"/>
    </location>
</feature>
<dbReference type="AlphaFoldDB" id="A0A4R0RNH8"/>
<evidence type="ECO:0000256" key="1">
    <source>
        <dbReference type="SAM" id="MobiDB-lite"/>
    </source>
</evidence>
<sequence>MDRTFYPESDLDLYVPNNSDVQVFEWLLRQGYRFVPHRNQRKDLGEAVKLAKEREEYSFFPRTLGAVHDFYGDEDHGNIEAVYTFTKSSPRAPNNVLKVQCIVACKSAPMQVVLSFHSSCVMNVISYEKAYSLYPRGTLHEHRNLVFRSEHLPGRAKALKKYERRGFKPVRHDPPPSRGEISRSFPYGARYAEDTWCWRIPLDVAGVDTRWRIPGRNTVLPGDPVSATSWVHEPSTSYELGELRFEAVTSKNLHFGYVLDESACNNVLSRAEGRGGISYSPWNRNHDDRRCIDDYFIEESIAGNRENDEFLAIEEEEDYEESEDEEEDEMDQDQDDDV</sequence>
<dbReference type="OrthoDB" id="3041043at2759"/>
<protein>
    <submittedName>
        <fullName evidence="2">Uncharacterized protein</fullName>
    </submittedName>
</protein>
<gene>
    <name evidence="2" type="ORF">EIP91_010278</name>
</gene>